<evidence type="ECO:0000256" key="2">
    <source>
        <dbReference type="ARBA" id="ARBA00022989"/>
    </source>
</evidence>
<reference evidence="5 6" key="1">
    <citation type="submission" date="2024-04" db="EMBL/GenBank/DDBJ databases">
        <authorList>
            <consortium name="Genoscope - CEA"/>
            <person name="William W."/>
        </authorList>
    </citation>
    <scope>NUCLEOTIDE SEQUENCE [LARGE SCALE GENOMIC DNA]</scope>
</reference>
<name>A0AAV2HJZ2_LYMST</name>
<keyword evidence="3" id="KW-0106">Calcium</keyword>
<feature type="domain" description="Cadherin" evidence="4">
    <location>
        <begin position="535"/>
        <end position="639"/>
    </location>
</feature>
<keyword evidence="1" id="KW-0812">Transmembrane</keyword>
<feature type="domain" description="Cadherin" evidence="4">
    <location>
        <begin position="956"/>
        <end position="1054"/>
    </location>
</feature>
<feature type="domain" description="Cadherin" evidence="4">
    <location>
        <begin position="428"/>
        <end position="531"/>
    </location>
</feature>
<dbReference type="PANTHER" id="PTHR24026:SF126">
    <property type="entry name" value="PROTOCADHERIN FAT 4"/>
    <property type="match status" value="1"/>
</dbReference>
<dbReference type="PROSITE" id="PS50268">
    <property type="entry name" value="CADHERIN_2"/>
    <property type="match status" value="9"/>
</dbReference>
<evidence type="ECO:0000256" key="3">
    <source>
        <dbReference type="PROSITE-ProRule" id="PRU00043"/>
    </source>
</evidence>
<dbReference type="SUPFAM" id="SSF49313">
    <property type="entry name" value="Cadherin-like"/>
    <property type="match status" value="9"/>
</dbReference>
<feature type="domain" description="Cadherin" evidence="4">
    <location>
        <begin position="316"/>
        <end position="434"/>
    </location>
</feature>
<accession>A0AAV2HJZ2</accession>
<feature type="non-terminal residue" evidence="5">
    <location>
        <position position="1"/>
    </location>
</feature>
<dbReference type="InterPro" id="IPR002126">
    <property type="entry name" value="Cadherin-like_dom"/>
</dbReference>
<dbReference type="Pfam" id="PF00028">
    <property type="entry name" value="Cadherin"/>
    <property type="match status" value="2"/>
</dbReference>
<dbReference type="GO" id="GO:0005509">
    <property type="term" value="F:calcium ion binding"/>
    <property type="evidence" value="ECO:0007669"/>
    <property type="project" value="UniProtKB-UniRule"/>
</dbReference>
<dbReference type="GO" id="GO:0007156">
    <property type="term" value="P:homophilic cell adhesion via plasma membrane adhesion molecules"/>
    <property type="evidence" value="ECO:0007669"/>
    <property type="project" value="InterPro"/>
</dbReference>
<feature type="domain" description="Cadherin" evidence="4">
    <location>
        <begin position="852"/>
        <end position="948"/>
    </location>
</feature>
<dbReference type="CDD" id="cd11304">
    <property type="entry name" value="Cadherin_repeat"/>
    <property type="match status" value="9"/>
</dbReference>
<dbReference type="PANTHER" id="PTHR24026">
    <property type="entry name" value="FAT ATYPICAL CADHERIN-RELATED"/>
    <property type="match status" value="1"/>
</dbReference>
<feature type="domain" description="Cadherin" evidence="4">
    <location>
        <begin position="647"/>
        <end position="738"/>
    </location>
</feature>
<keyword evidence="6" id="KW-1185">Reference proteome</keyword>
<dbReference type="PRINTS" id="PR00205">
    <property type="entry name" value="CADHERIN"/>
</dbReference>
<feature type="domain" description="Cadherin" evidence="4">
    <location>
        <begin position="213"/>
        <end position="305"/>
    </location>
</feature>
<feature type="domain" description="Cadherin" evidence="4">
    <location>
        <begin position="90"/>
        <end position="204"/>
    </location>
</feature>
<keyword evidence="2" id="KW-0472">Membrane</keyword>
<dbReference type="InterPro" id="IPR015919">
    <property type="entry name" value="Cadherin-like_sf"/>
</dbReference>
<dbReference type="SMART" id="SM00112">
    <property type="entry name" value="CA"/>
    <property type="match status" value="9"/>
</dbReference>
<feature type="non-terminal residue" evidence="5">
    <location>
        <position position="1055"/>
    </location>
</feature>
<proteinExistence type="predicted"/>
<dbReference type="Proteomes" id="UP001497497">
    <property type="component" value="Unassembled WGS sequence"/>
</dbReference>
<sequence>ELLAVNNCFAKLTTATDNEVWDKHSYSVVFDPTGAIKVKDDLLCMKNTLDYETSIYTQWIATIRSTDLDGLHVDANFTFKLIDQNDPPRSAKLVPNTIPENSPKGTNIGCFQVADDDVGQNLTVFLLTGNKIFELYKKNETYCIRVLVESSPDCPSLGGKICALNFEVQSQQYIAVMVKDNGVPPALNYFDISINVTDVNEPITGVTFTPGGIPENMQPGQALLQLVATDDDKGAQHKFEILEDPTGLFRIINDTLVASVSFDYEINPTIKYTIKIRGTDLSPPVTYVDVNVTFGVQDVNEPPYILQLTSTNSLNDYPPNQPQVKENVPAVIVGTVSVYDPDKGDNITLSLNSTKFRLMNAKCTVMQTNNTNYCTGRILNLAGFNYEEFSVVPLRITAQDSSRLTTILDVNITVINMDDLPTDILINDDSTPNISVPENSKNMTVCEVKAIDEDVLDKYNFFLSGSASNQFKIDGNILWTNAAANLDYETADPSQQLIITAISITRSSMSVVKTFTIIVKDVNESPSGILFSRTEVPENSPDGTLVCELSAIDPDNKLAQKQLFTFILMDDAQGRLYLSSDKLYVKNSTQMCGLSACKLDYESQKDLSITVKVTDNGIPTLSTTVTQTILVTDVNDPPYNLGISSNQITENKPNGAIIGTLSASDQDKDSYFTFLLLNYTQVFGVTDRVNLVQLSSLDYEANSVYFIQVQVSDNGIPVKTLVDTIKIEVTNINEAPKYTGPEVLSIPENAMMGTNVGTISAEDPDNGDMVEITLKNFKDIFLIGNKQVSQRLGGGTIATANLSSGIIFDYETQAEYSISLSFIDKQSLDAIYMLKIRVEDQNDPPQDILLNGSSNPKLSIQENTLAFVVVLSAVDQDLSQTHVFNILNQPADNFIIVGKELKLSSALDFETSPTVSLTLEVSDSGSPAYKYKKTITANVLDVNEPPSDVKLLNNKVEENSVDGTLVGTLQTTDPDNKDGFVYSLLDSANGKFRIQDDKILVVSPEQCTPSQQKSCSLNYEIQKLYTVRVMVKDNGFPKQSSSFDLKIEVTDGNDA</sequence>
<dbReference type="EMBL" id="CAXITT010000154">
    <property type="protein sequence ID" value="CAL1533863.1"/>
    <property type="molecule type" value="Genomic_DNA"/>
</dbReference>
<evidence type="ECO:0000313" key="5">
    <source>
        <dbReference type="EMBL" id="CAL1533863.1"/>
    </source>
</evidence>
<protein>
    <recommendedName>
        <fullName evidence="4">Cadherin domain-containing protein</fullName>
    </recommendedName>
</protein>
<dbReference type="Gene3D" id="2.60.40.60">
    <property type="entry name" value="Cadherins"/>
    <property type="match status" value="9"/>
</dbReference>
<keyword evidence="2" id="KW-1133">Transmembrane helix</keyword>
<dbReference type="AlphaFoldDB" id="A0AAV2HJZ2"/>
<evidence type="ECO:0000313" key="6">
    <source>
        <dbReference type="Proteomes" id="UP001497497"/>
    </source>
</evidence>
<gene>
    <name evidence="5" type="ORF">GSLYS_00007823001</name>
</gene>
<comment type="caution">
    <text evidence="5">The sequence shown here is derived from an EMBL/GenBank/DDBJ whole genome shotgun (WGS) entry which is preliminary data.</text>
</comment>
<dbReference type="GO" id="GO:0005886">
    <property type="term" value="C:plasma membrane"/>
    <property type="evidence" value="ECO:0007669"/>
    <property type="project" value="UniProtKB-SubCell"/>
</dbReference>
<organism evidence="5 6">
    <name type="scientific">Lymnaea stagnalis</name>
    <name type="common">Great pond snail</name>
    <name type="synonym">Helix stagnalis</name>
    <dbReference type="NCBI Taxonomy" id="6523"/>
    <lineage>
        <taxon>Eukaryota</taxon>
        <taxon>Metazoa</taxon>
        <taxon>Spiralia</taxon>
        <taxon>Lophotrochozoa</taxon>
        <taxon>Mollusca</taxon>
        <taxon>Gastropoda</taxon>
        <taxon>Heterobranchia</taxon>
        <taxon>Euthyneura</taxon>
        <taxon>Panpulmonata</taxon>
        <taxon>Hygrophila</taxon>
        <taxon>Lymnaeoidea</taxon>
        <taxon>Lymnaeidae</taxon>
        <taxon>Lymnaea</taxon>
    </lineage>
</organism>
<evidence type="ECO:0000259" key="4">
    <source>
        <dbReference type="PROSITE" id="PS50268"/>
    </source>
</evidence>
<feature type="domain" description="Cadherin" evidence="4">
    <location>
        <begin position="738"/>
        <end position="858"/>
    </location>
</feature>
<evidence type="ECO:0000256" key="1">
    <source>
        <dbReference type="ARBA" id="ARBA00022692"/>
    </source>
</evidence>